<dbReference type="Gene3D" id="2.20.130.20">
    <property type="match status" value="1"/>
</dbReference>
<keyword evidence="2" id="KW-0732">Signal</keyword>
<dbReference type="OrthoDB" id="9767116at2"/>
<reference evidence="6 7" key="1">
    <citation type="submission" date="2014-01" db="EMBL/GenBank/DDBJ databases">
        <title>Genome sequencing of Thermotog hypogea.</title>
        <authorList>
            <person name="Zhang X."/>
            <person name="Alvare G."/>
            <person name="Fristensky B."/>
            <person name="Chen L."/>
            <person name="Suen T."/>
            <person name="Chen Q."/>
            <person name="Ma K."/>
        </authorList>
    </citation>
    <scope>NUCLEOTIDE SEQUENCE [LARGE SCALE GENOMIC DNA]</scope>
    <source>
        <strain evidence="6 7">DSM 11164</strain>
    </source>
</reference>
<dbReference type="PANTHER" id="PTHR11412:SF136">
    <property type="entry name" value="CD109 ANTIGEN"/>
    <property type="match status" value="1"/>
</dbReference>
<feature type="domain" description="Alpha-2-macroglobulin bait region" evidence="4">
    <location>
        <begin position="513"/>
        <end position="644"/>
    </location>
</feature>
<proteinExistence type="inferred from homology"/>
<evidence type="ECO:0000313" key="7">
    <source>
        <dbReference type="Proteomes" id="UP000077469"/>
    </source>
</evidence>
<dbReference type="InterPro" id="IPR001599">
    <property type="entry name" value="Macroglobln_a2"/>
</dbReference>
<dbReference type="InterPro" id="IPR008930">
    <property type="entry name" value="Terpenoid_cyclase/PrenylTrfase"/>
</dbReference>
<dbReference type="SMART" id="SM01359">
    <property type="entry name" value="A2M_N_2"/>
    <property type="match status" value="1"/>
</dbReference>
<dbReference type="InterPro" id="IPR047565">
    <property type="entry name" value="Alpha-macroglob_thiol-ester_cl"/>
</dbReference>
<dbReference type="InterPro" id="IPR011625">
    <property type="entry name" value="A2M_N_BRD"/>
</dbReference>
<dbReference type="SMART" id="SM01419">
    <property type="entry name" value="Thiol-ester_cl"/>
    <property type="match status" value="1"/>
</dbReference>
<dbReference type="Pfam" id="PF17973">
    <property type="entry name" value="bMG10"/>
    <property type="match status" value="1"/>
</dbReference>
<dbReference type="Proteomes" id="UP000077469">
    <property type="component" value="Chromosome"/>
</dbReference>
<name>A0A0X1KQ24_9THEM</name>
<evidence type="ECO:0008006" key="8">
    <source>
        <dbReference type="Google" id="ProtNLM"/>
    </source>
</evidence>
<dbReference type="InterPro" id="IPR041246">
    <property type="entry name" value="Bact_MG10"/>
</dbReference>
<protein>
    <recommendedName>
        <fullName evidence="8">Alpha-2-macroglobulin</fullName>
    </recommendedName>
</protein>
<dbReference type="Pfam" id="PF07678">
    <property type="entry name" value="TED_complement"/>
    <property type="match status" value="1"/>
</dbReference>
<evidence type="ECO:0000259" key="5">
    <source>
        <dbReference type="SMART" id="SM01360"/>
    </source>
</evidence>
<accession>A0A0X1KQ24</accession>
<dbReference type="Pfam" id="PF07703">
    <property type="entry name" value="A2M_BRD"/>
    <property type="match status" value="1"/>
</dbReference>
<keyword evidence="3" id="KW-0882">Thioester bond</keyword>
<dbReference type="InterPro" id="IPR002890">
    <property type="entry name" value="MG2"/>
</dbReference>
<dbReference type="STRING" id="1123384.AJ81_02915"/>
<dbReference type="SMART" id="SM01360">
    <property type="entry name" value="A2M"/>
    <property type="match status" value="1"/>
</dbReference>
<dbReference type="PANTHER" id="PTHR11412">
    <property type="entry name" value="MACROGLOBULIN / COMPLEMENT"/>
    <property type="match status" value="1"/>
</dbReference>
<dbReference type="GO" id="GO:0005615">
    <property type="term" value="C:extracellular space"/>
    <property type="evidence" value="ECO:0007669"/>
    <property type="project" value="InterPro"/>
</dbReference>
<keyword evidence="7" id="KW-1185">Reference proteome</keyword>
<dbReference type="RefSeq" id="WP_031503907.1">
    <property type="nucleotide sequence ID" value="NC_022795.1"/>
</dbReference>
<sequence>MREKILVSLLVLLSILSVANYAYFSQAGLLTKGQDLGFVVYGKDLSSVELTIWEVRNDEALLSKLLHGQTDLEQVLGRVVLRRRFTPVKDWETFSLKFERLGTYYATLTGRDEKGGKTLLDETFLLVTDMEAIHFSDGERTILYVMNKDGGFVSNAEVNFYNDSKLVLKAKTDTNGIAICENACDFFYVKKENTSIFGEIYFPYKKEYADEKLFLITDRPIYKPNDVVKFRGQLFSKRDNLYEACGASSVKVIVKDPKDNDVYTEDLTTDELGGFFDEFKLPDTASVGVYEINVLHKGKTYYDSFMVEEYRKPEYKISIDTPEEPIFSGQTLKFTIHVTYFNDQPVPNARVAYYVHAEPYYKESFLAYRGLEVTDETGSFTVEVKTDEGFDGYYTIEVIATDESQRQVEETKSVRVWADDVNIQLEDEYIWTSPGQELKIPLAITNVAGEPLDGTLIVNVEGTIQKVLVVNGKAELVFLPERAKEYRIELTFGKVKKQLHVYAFAEGYRPSELTLLVDQKKVQSGQTIRVNLASAYRITGVLALLADKIYETVAIDASQQISISLKVPENFAERNLFVVFLGLEGGRRVEKQSMVSVERELNLSTLKITFDKERYEPGETATVRIEADANNVCLMLVDEAIYAMVRRDPPSLESFLYPENDYPNVSYDFAYTWRLYSATRVMFAELASKETSFEDFKKSAVMEKINVREYFPDTALWIPSLSLEGCVATIRFKVPDSITTFRATAYGFSRSLFSQGFGSMTVTKPFYVRPHLPSFFREGDVVRIGATIFNQTEEPLKTNYWVELPDSVKAMQGVAGETIVQPNSSFTQSYLVRAVRPLDPSTLTFYAVSNLTDAVALNVPVKPFAFEREFYFLEKIDGKRKLTLPEGEYVQARLRILTSVMPILNQSIQKLIHYPYGCTEQTMSSFLPAVVATKMGLKIADLDDIVQKGLFRLYDHQHSDGGWGWWKTDESHPLMSAYVMEGLYHAIKAGYHVPDAVVRRGIDYLSNNMSGYGVHVLALYGLNVESFEPQSDVDLIFSAMVSAEALQKALKLVEESERFAHVKIKPEDHFLSEVQLSAVLLRSLLKWQKDSSLISKLINYLLTRKDGYFWYSTKDTSYSVLALLEALPTYDRPQISIRNNDKEFFLNTEGEISLEKGFLEIEGDGLVEVHVVYLERPVGPVSEGLKIERQIYKRYELYLEKDKQVVDAFIPLGTDLVPVKIERAEVTDEMLRAYAYEYRKAKNFEYNKVRFSVIDNFLTLFDVNYNFEKLTAGSGLIVVKLEGNAALVCDTGSKRIVIHQGVRDIALLGPNVLILKENTLWLNEAPFTTIPDDVEEITCTEREILLKARDKTYWLKDGKFIALPFTARNIYHWDGENLLASGIKFSGNDSELENATFRVTFKPEPVKLRSGDIAKTILKVSECDGQYLVVEDFFASCAQLLTNYREKNLEEYYEKFDYGWYKRWDLWYSARELHMDRIAFFATYCWNDTFSYIWRVTADGIYQLLPARVYSMYKQDLYAHSDPSVLHVGLGGEALEGR</sequence>
<dbReference type="PaxDb" id="1123384-AJ81_02915"/>
<comment type="similarity">
    <text evidence="1">Belongs to the protease inhibitor I39 (alpha-2-macroglobulin) family. Bacterial alpha-2-macroglobulin subfamily.</text>
</comment>
<feature type="domain" description="Alpha-2-macroglobulin" evidence="5">
    <location>
        <begin position="714"/>
        <end position="802"/>
    </location>
</feature>
<dbReference type="Gene3D" id="2.60.40.1930">
    <property type="match status" value="1"/>
</dbReference>
<evidence type="ECO:0000256" key="1">
    <source>
        <dbReference type="ARBA" id="ARBA00010556"/>
    </source>
</evidence>
<dbReference type="Pfam" id="PF00207">
    <property type="entry name" value="A2M"/>
    <property type="match status" value="1"/>
</dbReference>
<evidence type="ECO:0000259" key="4">
    <source>
        <dbReference type="SMART" id="SM01359"/>
    </source>
</evidence>
<dbReference type="CDD" id="cd02891">
    <property type="entry name" value="A2M_like"/>
    <property type="match status" value="1"/>
</dbReference>
<dbReference type="InterPro" id="IPR011626">
    <property type="entry name" value="Alpha-macroglobulin_TED"/>
</dbReference>
<evidence type="ECO:0000256" key="3">
    <source>
        <dbReference type="ARBA" id="ARBA00022966"/>
    </source>
</evidence>
<dbReference type="KEGG" id="phy:AJ81_02915"/>
<dbReference type="EMBL" id="CP007141">
    <property type="protein sequence ID" value="AJC73331.1"/>
    <property type="molecule type" value="Genomic_DNA"/>
</dbReference>
<gene>
    <name evidence="6" type="ORF">AJ81_02915</name>
</gene>
<dbReference type="PATRIC" id="fig|1123384.7.peg.572"/>
<organism evidence="6 7">
    <name type="scientific">Pseudothermotoga hypogea DSM 11164 = NBRC 106472</name>
    <dbReference type="NCBI Taxonomy" id="1123384"/>
    <lineage>
        <taxon>Bacteria</taxon>
        <taxon>Thermotogati</taxon>
        <taxon>Thermotogota</taxon>
        <taxon>Thermotogae</taxon>
        <taxon>Thermotogales</taxon>
        <taxon>Thermotogaceae</taxon>
        <taxon>Pseudothermotoga</taxon>
    </lineage>
</organism>
<dbReference type="Pfam" id="PF01835">
    <property type="entry name" value="MG2"/>
    <property type="match status" value="1"/>
</dbReference>
<dbReference type="GO" id="GO:0004866">
    <property type="term" value="F:endopeptidase inhibitor activity"/>
    <property type="evidence" value="ECO:0007669"/>
    <property type="project" value="InterPro"/>
</dbReference>
<dbReference type="SUPFAM" id="SSF48239">
    <property type="entry name" value="Terpenoid cyclases/Protein prenyltransferases"/>
    <property type="match status" value="1"/>
</dbReference>
<evidence type="ECO:0000313" key="6">
    <source>
        <dbReference type="EMBL" id="AJC73331.1"/>
    </source>
</evidence>
<dbReference type="Gene3D" id="1.50.10.20">
    <property type="match status" value="1"/>
</dbReference>
<evidence type="ECO:0000256" key="2">
    <source>
        <dbReference type="ARBA" id="ARBA00022729"/>
    </source>
</evidence>
<dbReference type="InterPro" id="IPR050473">
    <property type="entry name" value="A2M/Complement_sys"/>
</dbReference>